<evidence type="ECO:0000313" key="1">
    <source>
        <dbReference type="EMBL" id="MFC7330805.1"/>
    </source>
</evidence>
<keyword evidence="2" id="KW-1185">Reference proteome</keyword>
<sequence>MITGAICELCGRPSGDDAAVCTTCTTRMTDALKEVHGDRQVHGLDVDLDITAARQDAGHRQPSGHVRASETPIPVDLRATEARTVLRSTLVGWVRVVLDDGHVNLYGPVCRRCAHWSCGQIRRSRPPADTLPAMARWLRDRAAWIRHAPYGPECVDEIVAAVREVRRVVDRPTRRVPLHVTCTQITLNGDTPTPCGGDLYAVVADGLAAHGQIRCAADPGHVTTVTAWVAEEERAARRRGRLAAHLTSRVA</sequence>
<organism evidence="1 2">
    <name type="scientific">Marinactinospora rubrisoli</name>
    <dbReference type="NCBI Taxonomy" id="2715399"/>
    <lineage>
        <taxon>Bacteria</taxon>
        <taxon>Bacillati</taxon>
        <taxon>Actinomycetota</taxon>
        <taxon>Actinomycetes</taxon>
        <taxon>Streptosporangiales</taxon>
        <taxon>Nocardiopsidaceae</taxon>
        <taxon>Marinactinospora</taxon>
    </lineage>
</organism>
<proteinExistence type="predicted"/>
<dbReference type="EMBL" id="JBHTBH010000014">
    <property type="protein sequence ID" value="MFC7330805.1"/>
    <property type="molecule type" value="Genomic_DNA"/>
</dbReference>
<dbReference type="Proteomes" id="UP001596540">
    <property type="component" value="Unassembled WGS sequence"/>
</dbReference>
<protein>
    <submittedName>
        <fullName evidence="1">Uncharacterized protein</fullName>
    </submittedName>
</protein>
<reference evidence="2" key="1">
    <citation type="journal article" date="2019" name="Int. J. Syst. Evol. Microbiol.">
        <title>The Global Catalogue of Microorganisms (GCM) 10K type strain sequencing project: providing services to taxonomists for standard genome sequencing and annotation.</title>
        <authorList>
            <consortium name="The Broad Institute Genomics Platform"/>
            <consortium name="The Broad Institute Genome Sequencing Center for Infectious Disease"/>
            <person name="Wu L."/>
            <person name="Ma J."/>
        </authorList>
    </citation>
    <scope>NUCLEOTIDE SEQUENCE [LARGE SCALE GENOMIC DNA]</scope>
    <source>
        <strain evidence="2">CGMCC 4.7382</strain>
    </source>
</reference>
<evidence type="ECO:0000313" key="2">
    <source>
        <dbReference type="Proteomes" id="UP001596540"/>
    </source>
</evidence>
<gene>
    <name evidence="1" type="ORF">ACFQRF_24020</name>
</gene>
<comment type="caution">
    <text evidence="1">The sequence shown here is derived from an EMBL/GenBank/DDBJ whole genome shotgun (WGS) entry which is preliminary data.</text>
</comment>
<dbReference type="RefSeq" id="WP_379873452.1">
    <property type="nucleotide sequence ID" value="NZ_JBHTBH010000014.1"/>
</dbReference>
<accession>A0ABW2KN35</accession>
<name>A0ABW2KN35_9ACTN</name>